<gene>
    <name evidence="1" type="ORF">N7482_005583</name>
</gene>
<organism evidence="1 2">
    <name type="scientific">Penicillium canariense</name>
    <dbReference type="NCBI Taxonomy" id="189055"/>
    <lineage>
        <taxon>Eukaryota</taxon>
        <taxon>Fungi</taxon>
        <taxon>Dikarya</taxon>
        <taxon>Ascomycota</taxon>
        <taxon>Pezizomycotina</taxon>
        <taxon>Eurotiomycetes</taxon>
        <taxon>Eurotiomycetidae</taxon>
        <taxon>Eurotiales</taxon>
        <taxon>Aspergillaceae</taxon>
        <taxon>Penicillium</taxon>
    </lineage>
</organism>
<comment type="caution">
    <text evidence="1">The sequence shown here is derived from an EMBL/GenBank/DDBJ whole genome shotgun (WGS) entry which is preliminary data.</text>
</comment>
<sequence length="194" mass="22081">MESENYVEHFRQSRENILNRLVDAIHKLEEVPAFHASVAYDIRLIASLFKLNVQGNGRRAAQREGSDVPSCFQRRCNLITSALLEQAALLEPRACLVDQCCQALYYIRLQVGRLTVEGHSNVDSYVELMESMVDSRISEIQTRRCLADEDSEALLGRIEMSFRMMNREQPGCSCNQCRKRRVAAAPEESILVCP</sequence>
<reference evidence="1" key="1">
    <citation type="submission" date="2022-11" db="EMBL/GenBank/DDBJ databases">
        <authorList>
            <person name="Petersen C."/>
        </authorList>
    </citation>
    <scope>NUCLEOTIDE SEQUENCE</scope>
    <source>
        <strain evidence="1">IBT 26290</strain>
    </source>
</reference>
<dbReference type="GeneID" id="81426884"/>
<dbReference type="AlphaFoldDB" id="A0A9W9I882"/>
<dbReference type="RefSeq" id="XP_056543263.1">
    <property type="nucleotide sequence ID" value="XM_056687708.1"/>
</dbReference>
<dbReference type="Proteomes" id="UP001149163">
    <property type="component" value="Unassembled WGS sequence"/>
</dbReference>
<accession>A0A9W9I882</accession>
<evidence type="ECO:0000313" key="1">
    <source>
        <dbReference type="EMBL" id="KAJ5166802.1"/>
    </source>
</evidence>
<protein>
    <submittedName>
        <fullName evidence="1">Uncharacterized protein</fullName>
    </submittedName>
</protein>
<dbReference type="OrthoDB" id="4355483at2759"/>
<keyword evidence="2" id="KW-1185">Reference proteome</keyword>
<evidence type="ECO:0000313" key="2">
    <source>
        <dbReference type="Proteomes" id="UP001149163"/>
    </source>
</evidence>
<proteinExistence type="predicted"/>
<dbReference type="EMBL" id="JAPQKN010000003">
    <property type="protein sequence ID" value="KAJ5166802.1"/>
    <property type="molecule type" value="Genomic_DNA"/>
</dbReference>
<reference evidence="1" key="2">
    <citation type="journal article" date="2023" name="IMA Fungus">
        <title>Comparative genomic study of the Penicillium genus elucidates a diverse pangenome and 15 lateral gene transfer events.</title>
        <authorList>
            <person name="Petersen C."/>
            <person name="Sorensen T."/>
            <person name="Nielsen M.R."/>
            <person name="Sondergaard T.E."/>
            <person name="Sorensen J.L."/>
            <person name="Fitzpatrick D.A."/>
            <person name="Frisvad J.C."/>
            <person name="Nielsen K.L."/>
        </authorList>
    </citation>
    <scope>NUCLEOTIDE SEQUENCE</scope>
    <source>
        <strain evidence="1">IBT 26290</strain>
    </source>
</reference>
<name>A0A9W9I882_9EURO</name>